<dbReference type="EMBL" id="CP009455">
    <property type="protein sequence ID" value="AIR90902.1"/>
    <property type="molecule type" value="Genomic_DNA"/>
</dbReference>
<name>A0A089WWB4_9PSED</name>
<dbReference type="STRING" id="157783.LK03_17240"/>
<dbReference type="RefSeq" id="WP_038413554.1">
    <property type="nucleotide sequence ID" value="NZ_CP009455.1"/>
</dbReference>
<proteinExistence type="predicted"/>
<feature type="region of interest" description="Disordered" evidence="1">
    <location>
        <begin position="1"/>
        <end position="59"/>
    </location>
</feature>
<organism evidence="2 3">
    <name type="scientific">Pseudomonas cremoricolorata</name>
    <dbReference type="NCBI Taxonomy" id="157783"/>
    <lineage>
        <taxon>Bacteria</taxon>
        <taxon>Pseudomonadati</taxon>
        <taxon>Pseudomonadota</taxon>
        <taxon>Gammaproteobacteria</taxon>
        <taxon>Pseudomonadales</taxon>
        <taxon>Pseudomonadaceae</taxon>
        <taxon>Pseudomonas</taxon>
    </lineage>
</organism>
<dbReference type="OrthoDB" id="9868132at2"/>
<feature type="compositionally biased region" description="Basic and acidic residues" evidence="1">
    <location>
        <begin position="21"/>
        <end position="47"/>
    </location>
</feature>
<dbReference type="AlphaFoldDB" id="A0A089WWB4"/>
<sequence length="59" mass="6419">MSNPTPDDQRTGRGSNASGEQPRDNDAQRPDHARDGEHESTAQDTGRRQGRVNSESLGD</sequence>
<evidence type="ECO:0000313" key="2">
    <source>
        <dbReference type="EMBL" id="AIR90902.1"/>
    </source>
</evidence>
<feature type="compositionally biased region" description="Polar residues" evidence="1">
    <location>
        <begin position="1"/>
        <end position="19"/>
    </location>
</feature>
<accession>A0A089WWB4</accession>
<protein>
    <submittedName>
        <fullName evidence="2">Uncharacterized protein</fullName>
    </submittedName>
</protein>
<gene>
    <name evidence="2" type="ORF">LK03_17240</name>
</gene>
<keyword evidence="3" id="KW-1185">Reference proteome</keyword>
<dbReference type="Proteomes" id="UP000029493">
    <property type="component" value="Chromosome"/>
</dbReference>
<dbReference type="KEGG" id="psw:LK03_17240"/>
<evidence type="ECO:0000313" key="3">
    <source>
        <dbReference type="Proteomes" id="UP000029493"/>
    </source>
</evidence>
<reference evidence="2 3" key="1">
    <citation type="submission" date="2014-09" db="EMBL/GenBank/DDBJ databases">
        <authorList>
            <person name="Chan K.-G."/>
        </authorList>
    </citation>
    <scope>NUCLEOTIDE SEQUENCE [LARGE SCALE GENOMIC DNA]</scope>
    <source>
        <strain evidence="2 3">ND07</strain>
    </source>
</reference>
<evidence type="ECO:0000256" key="1">
    <source>
        <dbReference type="SAM" id="MobiDB-lite"/>
    </source>
</evidence>